<dbReference type="OrthoDB" id="8066603at2759"/>
<name>A0A8K0K6K2_LADFU</name>
<comment type="caution">
    <text evidence="1">The sequence shown here is derived from an EMBL/GenBank/DDBJ whole genome shotgun (WGS) entry which is preliminary data.</text>
</comment>
<gene>
    <name evidence="1" type="ORF">J437_LFUL008329</name>
</gene>
<dbReference type="AlphaFoldDB" id="A0A8K0K6K2"/>
<organism evidence="1 2">
    <name type="scientific">Ladona fulva</name>
    <name type="common">Scarce chaser dragonfly</name>
    <name type="synonym">Libellula fulva</name>
    <dbReference type="NCBI Taxonomy" id="123851"/>
    <lineage>
        <taxon>Eukaryota</taxon>
        <taxon>Metazoa</taxon>
        <taxon>Ecdysozoa</taxon>
        <taxon>Arthropoda</taxon>
        <taxon>Hexapoda</taxon>
        <taxon>Insecta</taxon>
        <taxon>Pterygota</taxon>
        <taxon>Palaeoptera</taxon>
        <taxon>Odonata</taxon>
        <taxon>Epiprocta</taxon>
        <taxon>Anisoptera</taxon>
        <taxon>Libelluloidea</taxon>
        <taxon>Libellulidae</taxon>
        <taxon>Ladona</taxon>
    </lineage>
</organism>
<evidence type="ECO:0000313" key="2">
    <source>
        <dbReference type="Proteomes" id="UP000792457"/>
    </source>
</evidence>
<dbReference type="Proteomes" id="UP000792457">
    <property type="component" value="Unassembled WGS sequence"/>
</dbReference>
<dbReference type="EMBL" id="KZ308392">
    <property type="protein sequence ID" value="KAG8228833.1"/>
    <property type="molecule type" value="Genomic_DNA"/>
</dbReference>
<protein>
    <submittedName>
        <fullName evidence="1">Uncharacterized protein</fullName>
    </submittedName>
</protein>
<keyword evidence="2" id="KW-1185">Reference proteome</keyword>
<reference evidence="1" key="1">
    <citation type="submission" date="2013-04" db="EMBL/GenBank/DDBJ databases">
        <authorList>
            <person name="Qu J."/>
            <person name="Murali S.C."/>
            <person name="Bandaranaike D."/>
            <person name="Bellair M."/>
            <person name="Blankenburg K."/>
            <person name="Chao H."/>
            <person name="Dinh H."/>
            <person name="Doddapaneni H."/>
            <person name="Downs B."/>
            <person name="Dugan-Rocha S."/>
            <person name="Elkadiri S."/>
            <person name="Gnanaolivu R.D."/>
            <person name="Hernandez B."/>
            <person name="Javaid M."/>
            <person name="Jayaseelan J.C."/>
            <person name="Lee S."/>
            <person name="Li M."/>
            <person name="Ming W."/>
            <person name="Munidasa M."/>
            <person name="Muniz J."/>
            <person name="Nguyen L."/>
            <person name="Ongeri F."/>
            <person name="Osuji N."/>
            <person name="Pu L.-L."/>
            <person name="Puazo M."/>
            <person name="Qu C."/>
            <person name="Quiroz J."/>
            <person name="Raj R."/>
            <person name="Weissenberger G."/>
            <person name="Xin Y."/>
            <person name="Zou X."/>
            <person name="Han Y."/>
            <person name="Richards S."/>
            <person name="Worley K."/>
            <person name="Muzny D."/>
            <person name="Gibbs R."/>
        </authorList>
    </citation>
    <scope>NUCLEOTIDE SEQUENCE</scope>
    <source>
        <strain evidence="1">Sampled in the wild</strain>
    </source>
</reference>
<sequence length="113" mass="12572">MSKKCARCDKTVYPIEELKCLDKKERRMTAGSWTNGLPSGNRSRALGDVWDSLEPHPSEDMAQVVLQMPGVQHDPQYEDLQGIQQAAILRSVSMLASTFPSSIKQIKCVPKSP</sequence>
<reference evidence="1" key="2">
    <citation type="submission" date="2017-10" db="EMBL/GenBank/DDBJ databases">
        <title>Ladona fulva Genome sequencing and assembly.</title>
        <authorList>
            <person name="Murali S."/>
            <person name="Richards S."/>
            <person name="Bandaranaike D."/>
            <person name="Bellair M."/>
            <person name="Blankenburg K."/>
            <person name="Chao H."/>
            <person name="Dinh H."/>
            <person name="Doddapaneni H."/>
            <person name="Dugan-Rocha S."/>
            <person name="Elkadiri S."/>
            <person name="Gnanaolivu R."/>
            <person name="Hernandez B."/>
            <person name="Skinner E."/>
            <person name="Javaid M."/>
            <person name="Lee S."/>
            <person name="Li M."/>
            <person name="Ming W."/>
            <person name="Munidasa M."/>
            <person name="Muniz J."/>
            <person name="Nguyen L."/>
            <person name="Hughes D."/>
            <person name="Osuji N."/>
            <person name="Pu L.-L."/>
            <person name="Puazo M."/>
            <person name="Qu C."/>
            <person name="Quiroz J."/>
            <person name="Raj R."/>
            <person name="Weissenberger G."/>
            <person name="Xin Y."/>
            <person name="Zou X."/>
            <person name="Han Y."/>
            <person name="Worley K."/>
            <person name="Muzny D."/>
            <person name="Gibbs R."/>
        </authorList>
    </citation>
    <scope>NUCLEOTIDE SEQUENCE</scope>
    <source>
        <strain evidence="1">Sampled in the wild</strain>
    </source>
</reference>
<evidence type="ECO:0000313" key="1">
    <source>
        <dbReference type="EMBL" id="KAG8228833.1"/>
    </source>
</evidence>
<accession>A0A8K0K6K2</accession>
<proteinExistence type="predicted"/>